<dbReference type="InterPro" id="IPR044880">
    <property type="entry name" value="NCX_ion-bd_dom_sf"/>
</dbReference>
<keyword evidence="8" id="KW-0479">Metal-binding</keyword>
<name>A0A6F9DSB9_9ASCI</name>
<feature type="transmembrane region" description="Helical" evidence="21">
    <location>
        <begin position="51"/>
        <end position="79"/>
    </location>
</feature>
<dbReference type="Gene3D" id="1.20.1420.30">
    <property type="entry name" value="NCX, central ion-binding region"/>
    <property type="match status" value="2"/>
</dbReference>
<evidence type="ECO:0000256" key="14">
    <source>
        <dbReference type="ARBA" id="ARBA00023053"/>
    </source>
</evidence>
<feature type="transmembrane region" description="Helical" evidence="21">
    <location>
        <begin position="897"/>
        <end position="916"/>
    </location>
</feature>
<feature type="domain" description="Calx-beta" evidence="22">
    <location>
        <begin position="558"/>
        <end position="661"/>
    </location>
</feature>
<keyword evidence="14" id="KW-0915">Sodium</keyword>
<dbReference type="GO" id="GO:0098794">
    <property type="term" value="C:postsynapse"/>
    <property type="evidence" value="ECO:0007669"/>
    <property type="project" value="TreeGrafter"/>
</dbReference>
<dbReference type="InterPro" id="IPR004836">
    <property type="entry name" value="Na_Ca_Ex"/>
</dbReference>
<feature type="transmembrane region" description="Helical" evidence="21">
    <location>
        <begin position="179"/>
        <end position="201"/>
    </location>
</feature>
<organism evidence="23">
    <name type="scientific">Phallusia mammillata</name>
    <dbReference type="NCBI Taxonomy" id="59560"/>
    <lineage>
        <taxon>Eukaryota</taxon>
        <taxon>Metazoa</taxon>
        <taxon>Chordata</taxon>
        <taxon>Tunicata</taxon>
        <taxon>Ascidiacea</taxon>
        <taxon>Phlebobranchia</taxon>
        <taxon>Ascidiidae</taxon>
        <taxon>Phallusia</taxon>
    </lineage>
</organism>
<keyword evidence="9" id="KW-0732">Signal</keyword>
<accession>A0A6F9DSB9</accession>
<evidence type="ECO:0000256" key="5">
    <source>
        <dbReference type="ARBA" id="ARBA00022475"/>
    </source>
</evidence>
<dbReference type="GO" id="GO:0030424">
    <property type="term" value="C:axon"/>
    <property type="evidence" value="ECO:0007669"/>
    <property type="project" value="TreeGrafter"/>
</dbReference>
<keyword evidence="17" id="KW-0325">Glycoprotein</keyword>
<dbReference type="GO" id="GO:0005516">
    <property type="term" value="F:calmodulin binding"/>
    <property type="evidence" value="ECO:0007669"/>
    <property type="project" value="UniProtKB-KW"/>
</dbReference>
<dbReference type="InterPro" id="IPR051171">
    <property type="entry name" value="CaCA"/>
</dbReference>
<dbReference type="Pfam" id="PF01699">
    <property type="entry name" value="Na_Ca_ex"/>
    <property type="match status" value="2"/>
</dbReference>
<evidence type="ECO:0000313" key="23">
    <source>
        <dbReference type="EMBL" id="CAB3266344.1"/>
    </source>
</evidence>
<feature type="domain" description="Calx-beta" evidence="22">
    <location>
        <begin position="419"/>
        <end position="544"/>
    </location>
</feature>
<dbReference type="GO" id="GO:0042383">
    <property type="term" value="C:sarcolemma"/>
    <property type="evidence" value="ECO:0007669"/>
    <property type="project" value="TreeGrafter"/>
</dbReference>
<protein>
    <submittedName>
        <fullName evidence="23">Sodium/calcium exchanger 3-like</fullName>
    </submittedName>
</protein>
<keyword evidence="11" id="KW-0106">Calcium</keyword>
<dbReference type="Pfam" id="PF03160">
    <property type="entry name" value="Calx-beta"/>
    <property type="match status" value="1"/>
</dbReference>
<sequence>MATRNITTYFPNGFIVEYAPIDETGNFTSAYCESWLLLPAENLWPAAVRGALYVIAIIYLFIGVAIGSDVFMTSIEVITSKKRTIIMWDEERGESVNKEVLVWNETVANLTLLALGSSAPEILLATVEAINELLSGSNKNDGGLGFYTIVGSAAFNLLVITAICILSVPSPDVKKIRDFGVFILTSVWSLLAYVWLLMVLLWSSPNEVEPWEAWVTLLLFPALVLTAYAQDSGWWLKKLKPTPSVDITSIPTLPTADPPVSNGISMGRRGSMTIRNPTSPERRRKAHGNNNDSVCTLNGEIHHSSNAGTPNMRHMRKVSIADPKDFEAICTHKSDFHHLPTISSQHTPEPEYKPFARARFRHAAIRSIGGRRKLPHSISNLSINSTTNRNKVAPNSKEEPRLLAVVSKLASIRKLYANNAIQAFPLDTLDESSGNIAFASSTYAVLESAGTLNIDVLLHRRRRPTGQTVIPTTNEDGKFDTQIVTGVISVDYETREGTAKINKDFKYTSGTLIFTENDFMQTITIPIINDDQYYPDTDFYVILKTPSGNAGLGDPSVTRVTIIDDDKPGDFVFETSQCYADMNLGEVHATVLRQGGCDGNVSVNYATIDGTAIGGTDIEPAVDYVHTSGVLEFKHQETSKAITIVLNKDVRETKNFVVVLRNPSQGSHLGEHSAAVVNINLDKTGMNALSRVLIQENDTSWAGQFRSAMTVGGDVDENGFEIPPSTLDFVLHFLSMPWKVLFAFSPTREMWGGYPSFIVSLFLIGMLTSVIEQLGHLLGCVANLRTQVTGITIIALGTSLPDTIASRTAALHDDYADASIGNITGSNSVNVFLGLGLPWVIRTMTSWVKGDVYRVDTSSLDFSVILFDSFGAVCVISLIFRRFILGGELGGAKGGKWIHAIFLFTLWFTFILVVSLKSYNYF</sequence>
<dbReference type="Gene3D" id="2.60.40.2030">
    <property type="match status" value="2"/>
</dbReference>
<dbReference type="PRINTS" id="PR01259">
    <property type="entry name" value="NACAEXCHNGR"/>
</dbReference>
<evidence type="ECO:0000256" key="13">
    <source>
        <dbReference type="ARBA" id="ARBA00022989"/>
    </source>
</evidence>
<evidence type="ECO:0000256" key="2">
    <source>
        <dbReference type="ARBA" id="ARBA00007489"/>
    </source>
</evidence>
<evidence type="ECO:0000256" key="4">
    <source>
        <dbReference type="ARBA" id="ARBA00022449"/>
    </source>
</evidence>
<proteinExistence type="evidence at transcript level"/>
<keyword evidence="18" id="KW-0739">Sodium transport</keyword>
<feature type="transmembrane region" description="Helical" evidence="21">
    <location>
        <begin position="862"/>
        <end position="885"/>
    </location>
</feature>
<gene>
    <name evidence="23" type="primary">Slc8a3</name>
</gene>
<evidence type="ECO:0000256" key="10">
    <source>
        <dbReference type="ARBA" id="ARBA00022737"/>
    </source>
</evidence>
<comment type="subcellular location">
    <subcellularLocation>
        <location evidence="1">Cell membrane</location>
        <topology evidence="1">Multi-pass membrane protein</topology>
    </subcellularLocation>
</comment>
<reference evidence="23" key="1">
    <citation type="submission" date="2020-04" db="EMBL/GenBank/DDBJ databases">
        <authorList>
            <person name="Neveu A P."/>
        </authorList>
    </citation>
    <scope>NUCLEOTIDE SEQUENCE</scope>
    <source>
        <tissue evidence="23">Whole embryo</tissue>
    </source>
</reference>
<comment type="similarity">
    <text evidence="2">Belongs to the Ca(2+):cation antiporter (CaCA) (TC 2.A.19) family. SLC8 subfamily.</text>
</comment>
<keyword evidence="5" id="KW-1003">Cell membrane</keyword>
<feature type="transmembrane region" description="Helical" evidence="21">
    <location>
        <begin position="751"/>
        <end position="771"/>
    </location>
</feature>
<keyword evidence="7 21" id="KW-0812">Transmembrane</keyword>
<evidence type="ECO:0000256" key="15">
    <source>
        <dbReference type="ARBA" id="ARBA00023065"/>
    </source>
</evidence>
<evidence type="ECO:0000256" key="1">
    <source>
        <dbReference type="ARBA" id="ARBA00004651"/>
    </source>
</evidence>
<dbReference type="GO" id="GO:0007154">
    <property type="term" value="P:cell communication"/>
    <property type="evidence" value="ECO:0007669"/>
    <property type="project" value="InterPro"/>
</dbReference>
<dbReference type="GO" id="GO:0005432">
    <property type="term" value="F:calcium:sodium antiporter activity"/>
    <property type="evidence" value="ECO:0007669"/>
    <property type="project" value="InterPro"/>
</dbReference>
<evidence type="ECO:0000256" key="18">
    <source>
        <dbReference type="ARBA" id="ARBA00023201"/>
    </source>
</evidence>
<keyword evidence="10" id="KW-0677">Repeat</keyword>
<dbReference type="GO" id="GO:0098703">
    <property type="term" value="P:calcium ion import across plasma membrane"/>
    <property type="evidence" value="ECO:0007669"/>
    <property type="project" value="TreeGrafter"/>
</dbReference>
<dbReference type="SUPFAM" id="SSF141072">
    <property type="entry name" value="CalX-like"/>
    <property type="match status" value="2"/>
</dbReference>
<evidence type="ECO:0000256" key="3">
    <source>
        <dbReference type="ARBA" id="ARBA00022448"/>
    </source>
</evidence>
<dbReference type="AlphaFoldDB" id="A0A6F9DSB9"/>
<dbReference type="SMART" id="SM00237">
    <property type="entry name" value="Calx_beta"/>
    <property type="match status" value="2"/>
</dbReference>
<keyword evidence="16 21" id="KW-0472">Membrane</keyword>
<evidence type="ECO:0000256" key="11">
    <source>
        <dbReference type="ARBA" id="ARBA00022837"/>
    </source>
</evidence>
<feature type="transmembrane region" description="Helical" evidence="21">
    <location>
        <begin position="144"/>
        <end position="167"/>
    </location>
</feature>
<evidence type="ECO:0000256" key="9">
    <source>
        <dbReference type="ARBA" id="ARBA00022729"/>
    </source>
</evidence>
<evidence type="ECO:0000256" key="8">
    <source>
        <dbReference type="ARBA" id="ARBA00022723"/>
    </source>
</evidence>
<dbReference type="EMBL" id="LR790482">
    <property type="protein sequence ID" value="CAB3266344.1"/>
    <property type="molecule type" value="mRNA"/>
</dbReference>
<dbReference type="InterPro" id="IPR003644">
    <property type="entry name" value="Calx_beta"/>
</dbReference>
<evidence type="ECO:0000256" key="20">
    <source>
        <dbReference type="SAM" id="MobiDB-lite"/>
    </source>
</evidence>
<comment type="catalytic activity">
    <reaction evidence="19">
        <text>Ca(2+)(in) + 3 Na(+)(out) = Ca(2+)(out) + 3 Na(+)(in)</text>
        <dbReference type="Rhea" id="RHEA:69955"/>
        <dbReference type="ChEBI" id="CHEBI:29101"/>
        <dbReference type="ChEBI" id="CHEBI:29108"/>
    </reaction>
</comment>
<dbReference type="GO" id="GO:0046872">
    <property type="term" value="F:metal ion binding"/>
    <property type="evidence" value="ECO:0007669"/>
    <property type="project" value="UniProtKB-KW"/>
</dbReference>
<evidence type="ECO:0000259" key="22">
    <source>
        <dbReference type="SMART" id="SM00237"/>
    </source>
</evidence>
<evidence type="ECO:0000256" key="7">
    <source>
        <dbReference type="ARBA" id="ARBA00022692"/>
    </source>
</evidence>
<dbReference type="PANTHER" id="PTHR11878">
    <property type="entry name" value="SODIUM/CALCIUM EXCHANGER"/>
    <property type="match status" value="1"/>
</dbReference>
<keyword evidence="15" id="KW-0406">Ion transport</keyword>
<evidence type="ECO:0000256" key="17">
    <source>
        <dbReference type="ARBA" id="ARBA00023180"/>
    </source>
</evidence>
<dbReference type="PANTHER" id="PTHR11878:SF70">
    <property type="entry name" value="CALX-BETA DOMAIN-CONTAINING PROTEIN"/>
    <property type="match status" value="1"/>
</dbReference>
<keyword evidence="6" id="KW-0109">Calcium transport</keyword>
<evidence type="ECO:0000256" key="21">
    <source>
        <dbReference type="SAM" id="Phobius"/>
    </source>
</evidence>
<keyword evidence="4" id="KW-0050">Antiport</keyword>
<dbReference type="InterPro" id="IPR004837">
    <property type="entry name" value="NaCa_Exmemb"/>
</dbReference>
<keyword evidence="3" id="KW-0813">Transport</keyword>
<dbReference type="InterPro" id="IPR038081">
    <property type="entry name" value="CalX-like_sf"/>
</dbReference>
<evidence type="ECO:0000256" key="19">
    <source>
        <dbReference type="ARBA" id="ARBA00033667"/>
    </source>
</evidence>
<keyword evidence="12" id="KW-0112">Calmodulin-binding</keyword>
<keyword evidence="13 21" id="KW-1133">Transmembrane helix</keyword>
<evidence type="ECO:0000256" key="6">
    <source>
        <dbReference type="ARBA" id="ARBA00022568"/>
    </source>
</evidence>
<feature type="region of interest" description="Disordered" evidence="20">
    <location>
        <begin position="250"/>
        <end position="313"/>
    </location>
</feature>
<evidence type="ECO:0000256" key="12">
    <source>
        <dbReference type="ARBA" id="ARBA00022860"/>
    </source>
</evidence>
<evidence type="ECO:0000256" key="16">
    <source>
        <dbReference type="ARBA" id="ARBA00023136"/>
    </source>
</evidence>